<protein>
    <submittedName>
        <fullName evidence="2">Uncharacterized protein</fullName>
    </submittedName>
</protein>
<feature type="region of interest" description="Disordered" evidence="1">
    <location>
        <begin position="1"/>
        <end position="127"/>
    </location>
</feature>
<evidence type="ECO:0000256" key="1">
    <source>
        <dbReference type="SAM" id="MobiDB-lite"/>
    </source>
</evidence>
<evidence type="ECO:0000313" key="2">
    <source>
        <dbReference type="EMBL" id="GAA2704995.1"/>
    </source>
</evidence>
<keyword evidence="3" id="KW-1185">Reference proteome</keyword>
<gene>
    <name evidence="2" type="ORF">GCM10010310_79560</name>
</gene>
<comment type="caution">
    <text evidence="2">The sequence shown here is derived from an EMBL/GenBank/DDBJ whole genome shotgun (WGS) entry which is preliminary data.</text>
</comment>
<feature type="compositionally biased region" description="Basic residues" evidence="1">
    <location>
        <begin position="44"/>
        <end position="59"/>
    </location>
</feature>
<name>A0ABN3TI99_9ACTN</name>
<sequence>MSGGVRPQRLARQRSSLLWPTDSAPFRGRTPPGAAPTHPPDKRRYAHPHRTRTGRRRHPERTTPAPPPPRKNSFLSPYEGSFHPYGLKVPNAPVRATHSPLRSPSDEEQSGNHDPHDRRTPGAPGSA</sequence>
<dbReference type="EMBL" id="BAAASK010000053">
    <property type="protein sequence ID" value="GAA2704995.1"/>
    <property type="molecule type" value="Genomic_DNA"/>
</dbReference>
<dbReference type="Proteomes" id="UP001499989">
    <property type="component" value="Unassembled WGS sequence"/>
</dbReference>
<accession>A0ABN3TI99</accession>
<organism evidence="2 3">
    <name type="scientific">Streptomyces violaceolatus</name>
    <dbReference type="NCBI Taxonomy" id="67378"/>
    <lineage>
        <taxon>Bacteria</taxon>
        <taxon>Bacillati</taxon>
        <taxon>Actinomycetota</taxon>
        <taxon>Actinomycetes</taxon>
        <taxon>Kitasatosporales</taxon>
        <taxon>Streptomycetaceae</taxon>
        <taxon>Streptomyces</taxon>
        <taxon>Streptomyces violaceoruber group</taxon>
    </lineage>
</organism>
<proteinExistence type="predicted"/>
<feature type="compositionally biased region" description="Basic and acidic residues" evidence="1">
    <location>
        <begin position="110"/>
        <end position="120"/>
    </location>
</feature>
<reference evidence="2 3" key="1">
    <citation type="journal article" date="2019" name="Int. J. Syst. Evol. Microbiol.">
        <title>The Global Catalogue of Microorganisms (GCM) 10K type strain sequencing project: providing services to taxonomists for standard genome sequencing and annotation.</title>
        <authorList>
            <consortium name="The Broad Institute Genomics Platform"/>
            <consortium name="The Broad Institute Genome Sequencing Center for Infectious Disease"/>
            <person name="Wu L."/>
            <person name="Ma J."/>
        </authorList>
    </citation>
    <scope>NUCLEOTIDE SEQUENCE [LARGE SCALE GENOMIC DNA]</scope>
    <source>
        <strain evidence="2 3">JCM 4531</strain>
    </source>
</reference>
<evidence type="ECO:0000313" key="3">
    <source>
        <dbReference type="Proteomes" id="UP001499989"/>
    </source>
</evidence>